<proteinExistence type="predicted"/>
<dbReference type="Proteomes" id="UP000887579">
    <property type="component" value="Unplaced"/>
</dbReference>
<accession>A0AC34F1H0</accession>
<dbReference type="WBParaSite" id="ES5_v2.g10772.t1">
    <property type="protein sequence ID" value="ES5_v2.g10772.t1"/>
    <property type="gene ID" value="ES5_v2.g10772"/>
</dbReference>
<protein>
    <submittedName>
        <fullName evidence="2">LisH domain-containing protein</fullName>
    </submittedName>
</protein>
<sequence>MAGILNEDANKVVEEFEKLKNKYESPLNKSVGMLQMYLKELIEEPLEEVKVAREAAAGKLDAEIIPEATLNVSAQVIIEKELQKTRDLVGDIVQDHRNLHKIVSRCGKDLDKNFEADLSGLLRNEKDAEGKDAEGVVENRQTINKLMYEFFLDTGMSEVAEALKREAELPIDSKEEKPSEDLKTVIELYRKREIVAVIEFLEASKYKKDQPECTNLLFDLHRQHIIFLLEQNKDIKIKKDEALAYSRNLQPFASDRVDEISHIMGAVFTYSDTWKSSTPDFKNPIWRFRYKNLFHPNNWLVVESNLAKLVSKINSPVEVLLTIGAKAMPSMLSIKNVLTRSPLISSEELPISVEIPNPVHSTFTCPILKVQATESNPPIRLGCGHVISKEAVNKLSANRNTRNTRHGNGFRWKCFYCPEEVNMQETKRLRFT</sequence>
<organism evidence="1 2">
    <name type="scientific">Panagrolaimus sp. ES5</name>
    <dbReference type="NCBI Taxonomy" id="591445"/>
    <lineage>
        <taxon>Eukaryota</taxon>
        <taxon>Metazoa</taxon>
        <taxon>Ecdysozoa</taxon>
        <taxon>Nematoda</taxon>
        <taxon>Chromadorea</taxon>
        <taxon>Rhabditida</taxon>
        <taxon>Tylenchina</taxon>
        <taxon>Panagrolaimomorpha</taxon>
        <taxon>Panagrolaimoidea</taxon>
        <taxon>Panagrolaimidae</taxon>
        <taxon>Panagrolaimus</taxon>
    </lineage>
</organism>
<reference evidence="2" key="1">
    <citation type="submission" date="2022-11" db="UniProtKB">
        <authorList>
            <consortium name="WormBaseParasite"/>
        </authorList>
    </citation>
    <scope>IDENTIFICATION</scope>
</reference>
<name>A0AC34F1H0_9BILA</name>
<evidence type="ECO:0000313" key="2">
    <source>
        <dbReference type="WBParaSite" id="ES5_v2.g10772.t1"/>
    </source>
</evidence>
<evidence type="ECO:0000313" key="1">
    <source>
        <dbReference type="Proteomes" id="UP000887579"/>
    </source>
</evidence>